<name>A0A2J5HSP6_9EURO</name>
<dbReference type="Proteomes" id="UP000235023">
    <property type="component" value="Unassembled WGS sequence"/>
</dbReference>
<accession>A0A2J5HSP6</accession>
<feature type="chain" id="PRO_5014400115" evidence="1">
    <location>
        <begin position="19"/>
        <end position="218"/>
    </location>
</feature>
<evidence type="ECO:0000256" key="1">
    <source>
        <dbReference type="SAM" id="SignalP"/>
    </source>
</evidence>
<evidence type="ECO:0000313" key="2">
    <source>
        <dbReference type="EMBL" id="PLN80204.1"/>
    </source>
</evidence>
<organism evidence="2 3">
    <name type="scientific">Aspergillus taichungensis</name>
    <dbReference type="NCBI Taxonomy" id="482145"/>
    <lineage>
        <taxon>Eukaryota</taxon>
        <taxon>Fungi</taxon>
        <taxon>Dikarya</taxon>
        <taxon>Ascomycota</taxon>
        <taxon>Pezizomycotina</taxon>
        <taxon>Eurotiomycetes</taxon>
        <taxon>Eurotiomycetidae</taxon>
        <taxon>Eurotiales</taxon>
        <taxon>Aspergillaceae</taxon>
        <taxon>Aspergillus</taxon>
        <taxon>Aspergillus subgen. Circumdati</taxon>
    </lineage>
</organism>
<dbReference type="AlphaFoldDB" id="A0A2J5HSP6"/>
<keyword evidence="1" id="KW-0732">Signal</keyword>
<reference evidence="3" key="1">
    <citation type="submission" date="2017-12" db="EMBL/GenBank/DDBJ databases">
        <authorList>
            <consortium name="DOE Joint Genome Institute"/>
            <person name="Mondo S.J."/>
            <person name="Kjaerbolling I."/>
            <person name="Vesth T.C."/>
            <person name="Frisvad J.C."/>
            <person name="Nybo J.L."/>
            <person name="Theobald S."/>
            <person name="Kuo A."/>
            <person name="Bowyer P."/>
            <person name="Matsuda Y."/>
            <person name="Lyhne E.K."/>
            <person name="Kogle M.E."/>
            <person name="Clum A."/>
            <person name="Lipzen A."/>
            <person name="Salamov A."/>
            <person name="Ngan C.Y."/>
            <person name="Daum C."/>
            <person name="Chiniquy J."/>
            <person name="Barry K."/>
            <person name="LaButti K."/>
            <person name="Haridas S."/>
            <person name="Simmons B.A."/>
            <person name="Magnuson J.K."/>
            <person name="Mortensen U.H."/>
            <person name="Larsen T.O."/>
            <person name="Grigoriev I.V."/>
            <person name="Baker S.E."/>
            <person name="Andersen M.R."/>
            <person name="Nordberg H.P."/>
            <person name="Cantor M.N."/>
            <person name="Hua S.X."/>
        </authorList>
    </citation>
    <scope>NUCLEOTIDE SEQUENCE [LARGE SCALE GENOMIC DNA]</scope>
    <source>
        <strain evidence="3">IBT 19404</strain>
    </source>
</reference>
<sequence>MKSFFVPLLCFAATSVSALTIPANDTLVESSGLEKRNPLLALGLFIELAGGAAARTRGRLSKLETDRGRPYDESSGNCIMRISTQGGVHCKVQTTPGERADVGTDTTKHDDNWNVCWWDDDKRISGKQYFTDKGIGKYSIVFTSRDGDKVNKDIEGAEGCEAEGMCNPQVTFYRDGYKIILNTWQSMFADSMSSDGPGLCKGGVKDQFHKGGVVFEYT</sequence>
<gene>
    <name evidence="2" type="ORF">BDW42DRAFT_194636</name>
</gene>
<protein>
    <submittedName>
        <fullName evidence="2">Uncharacterized protein</fullName>
    </submittedName>
</protein>
<dbReference type="EMBL" id="KZ559550">
    <property type="protein sequence ID" value="PLN80204.1"/>
    <property type="molecule type" value="Genomic_DNA"/>
</dbReference>
<evidence type="ECO:0000313" key="3">
    <source>
        <dbReference type="Proteomes" id="UP000235023"/>
    </source>
</evidence>
<proteinExistence type="predicted"/>
<feature type="signal peptide" evidence="1">
    <location>
        <begin position="1"/>
        <end position="18"/>
    </location>
</feature>
<keyword evidence="3" id="KW-1185">Reference proteome</keyword>
<dbReference type="OrthoDB" id="2119228at2759"/>